<gene>
    <name evidence="2" type="ORF">NBH00_14930</name>
</gene>
<reference evidence="2 3" key="1">
    <citation type="submission" date="2022-06" db="EMBL/GenBank/DDBJ databases">
        <title>Paraconexibacter antarcticus.</title>
        <authorList>
            <person name="Kim C.S."/>
        </authorList>
    </citation>
    <scope>NUCLEOTIDE SEQUENCE [LARGE SCALE GENOMIC DNA]</scope>
    <source>
        <strain evidence="2 3">02-257</strain>
    </source>
</reference>
<dbReference type="Pfam" id="PF23212">
    <property type="entry name" value="DUF7064"/>
    <property type="match status" value="1"/>
</dbReference>
<dbReference type="Proteomes" id="UP001056035">
    <property type="component" value="Chromosome"/>
</dbReference>
<accession>A0ABY5DPD3</accession>
<dbReference type="EMBL" id="CP098502">
    <property type="protein sequence ID" value="UTI62652.1"/>
    <property type="molecule type" value="Genomic_DNA"/>
</dbReference>
<dbReference type="InterPro" id="IPR055492">
    <property type="entry name" value="DUF7064"/>
</dbReference>
<name>A0ABY5DPD3_9ACTN</name>
<evidence type="ECO:0000313" key="2">
    <source>
        <dbReference type="EMBL" id="UTI62652.1"/>
    </source>
</evidence>
<keyword evidence="3" id="KW-1185">Reference proteome</keyword>
<evidence type="ECO:0000259" key="1">
    <source>
        <dbReference type="Pfam" id="PF23212"/>
    </source>
</evidence>
<feature type="domain" description="DUF7064" evidence="1">
    <location>
        <begin position="174"/>
        <end position="292"/>
    </location>
</feature>
<dbReference type="SUPFAM" id="SSF159245">
    <property type="entry name" value="AttH-like"/>
    <property type="match status" value="1"/>
</dbReference>
<sequence length="305" mass="33234">MRTTSLAAADDRRHRPAPGQAGRDSLFFTLLLPEERLWVFLYTWVDGAGQAGRLVLVTDESGGPVVEDAVARVDVGERDFDDWEVRGLRLRHTDPLQTVHVAYEGDGVAIDYTFTGSHEAFGYAQNAIGCPQWMAADRLEQAGRATGSLTLAGRRVAFDGVPMHRDHSWGARDWRMPQHWKWVVAHTPSGLAVNLFQWIARGQVGVNGYVVRDGEPVGLVDARCEATYDADMTNRALRATLVDETGASTEVTLERFAHARLPVGSGTIINEAGCHATIDGEAGVGQFEAQWPASYVQHLTGGGLA</sequence>
<protein>
    <recommendedName>
        <fullName evidence="1">DUF7064 domain-containing protein</fullName>
    </recommendedName>
</protein>
<organism evidence="2 3">
    <name type="scientific">Paraconexibacter antarcticus</name>
    <dbReference type="NCBI Taxonomy" id="2949664"/>
    <lineage>
        <taxon>Bacteria</taxon>
        <taxon>Bacillati</taxon>
        <taxon>Actinomycetota</taxon>
        <taxon>Thermoleophilia</taxon>
        <taxon>Solirubrobacterales</taxon>
        <taxon>Paraconexibacteraceae</taxon>
        <taxon>Paraconexibacter</taxon>
    </lineage>
</organism>
<proteinExistence type="predicted"/>
<evidence type="ECO:0000313" key="3">
    <source>
        <dbReference type="Proteomes" id="UP001056035"/>
    </source>
</evidence>
<dbReference type="RefSeq" id="WP_254569387.1">
    <property type="nucleotide sequence ID" value="NZ_CP098502.1"/>
</dbReference>